<dbReference type="GO" id="GO:0006310">
    <property type="term" value="P:DNA recombination"/>
    <property type="evidence" value="ECO:0007669"/>
    <property type="project" value="UniProtKB-KW"/>
</dbReference>
<dbReference type="RefSeq" id="WP_193517571.1">
    <property type="nucleotide sequence ID" value="NZ_BMXL01000004.1"/>
</dbReference>
<evidence type="ECO:0000256" key="1">
    <source>
        <dbReference type="ARBA" id="ARBA00023172"/>
    </source>
</evidence>
<dbReference type="AlphaFoldDB" id="A0A918XBG5"/>
<dbReference type="SUPFAM" id="SSF56349">
    <property type="entry name" value="DNA breaking-rejoining enzymes"/>
    <property type="match status" value="1"/>
</dbReference>
<evidence type="ECO:0000259" key="2">
    <source>
        <dbReference type="PROSITE" id="PS51898"/>
    </source>
</evidence>
<name>A0A918XBG5_9ACTN</name>
<dbReference type="InterPro" id="IPR013762">
    <property type="entry name" value="Integrase-like_cat_sf"/>
</dbReference>
<dbReference type="InterPro" id="IPR002104">
    <property type="entry name" value="Integrase_catalytic"/>
</dbReference>
<keyword evidence="4" id="KW-1185">Reference proteome</keyword>
<dbReference type="InterPro" id="IPR011010">
    <property type="entry name" value="DNA_brk_join_enz"/>
</dbReference>
<dbReference type="Proteomes" id="UP000654947">
    <property type="component" value="Unassembled WGS sequence"/>
</dbReference>
<dbReference type="Gene3D" id="1.10.443.10">
    <property type="entry name" value="Intergrase catalytic core"/>
    <property type="match status" value="1"/>
</dbReference>
<dbReference type="GO" id="GO:0003677">
    <property type="term" value="F:DNA binding"/>
    <property type="evidence" value="ECO:0007669"/>
    <property type="project" value="InterPro"/>
</dbReference>
<evidence type="ECO:0000313" key="3">
    <source>
        <dbReference type="EMBL" id="GHD20767.1"/>
    </source>
</evidence>
<dbReference type="Pfam" id="PF00589">
    <property type="entry name" value="Phage_integrase"/>
    <property type="match status" value="1"/>
</dbReference>
<organism evidence="3 4">
    <name type="scientific">Nocardiopsis kunsanensis</name>
    <dbReference type="NCBI Taxonomy" id="141693"/>
    <lineage>
        <taxon>Bacteria</taxon>
        <taxon>Bacillati</taxon>
        <taxon>Actinomycetota</taxon>
        <taxon>Actinomycetes</taxon>
        <taxon>Streptosporangiales</taxon>
        <taxon>Nocardiopsidaceae</taxon>
        <taxon>Nocardiopsis</taxon>
    </lineage>
</organism>
<proteinExistence type="predicted"/>
<dbReference type="GO" id="GO:0015074">
    <property type="term" value="P:DNA integration"/>
    <property type="evidence" value="ECO:0007669"/>
    <property type="project" value="InterPro"/>
</dbReference>
<reference evidence="3 4" key="1">
    <citation type="journal article" date="2014" name="Int. J. Syst. Evol. Microbiol.">
        <title>Complete genome sequence of Corynebacterium casei LMG S-19264T (=DSM 44701T), isolated from a smear-ripened cheese.</title>
        <authorList>
            <consortium name="US DOE Joint Genome Institute (JGI-PGF)"/>
            <person name="Walter F."/>
            <person name="Albersmeier A."/>
            <person name="Kalinowski J."/>
            <person name="Ruckert C."/>
        </authorList>
    </citation>
    <scope>NUCLEOTIDE SEQUENCE [LARGE SCALE GENOMIC DNA]</scope>
    <source>
        <strain evidence="3 4">KCTC 19473</strain>
    </source>
</reference>
<evidence type="ECO:0000313" key="4">
    <source>
        <dbReference type="Proteomes" id="UP000654947"/>
    </source>
</evidence>
<protein>
    <recommendedName>
        <fullName evidence="2">Tyr recombinase domain-containing protein</fullName>
    </recommendedName>
</protein>
<keyword evidence="1" id="KW-0233">DNA recombination</keyword>
<feature type="domain" description="Tyr recombinase" evidence="2">
    <location>
        <begin position="1"/>
        <end position="125"/>
    </location>
</feature>
<dbReference type="PROSITE" id="PS51898">
    <property type="entry name" value="TYR_RECOMBINASE"/>
    <property type="match status" value="1"/>
</dbReference>
<comment type="caution">
    <text evidence="3">The sequence shown here is derived from an EMBL/GenBank/DDBJ whole genome shotgun (WGS) entry which is preliminary data.</text>
</comment>
<dbReference type="EMBL" id="BMXL01000004">
    <property type="protein sequence ID" value="GHD20767.1"/>
    <property type="molecule type" value="Genomic_DNA"/>
</dbReference>
<gene>
    <name evidence="3" type="ORF">GCM10007147_13590</name>
</gene>
<sequence length="131" mass="15286">MTSKWRKVGEFRDVPVPEFAQQRYREHIALFPPDEVGYVIPGRKHRRVVRNSYLAHFRAAVEVADLPDFMTSHYLRHRWASVMLAGEVDITHVSRWLGHRQIQTTYAIYGYMVPAVATEARDVMDAAFRGR</sequence>
<accession>A0A918XBG5</accession>